<dbReference type="EnsemblMetazoa" id="XM_038192766.1">
    <property type="protein sequence ID" value="XP_038048694.1"/>
    <property type="gene ID" value="LOC119722585"/>
</dbReference>
<evidence type="ECO:0000256" key="1">
    <source>
        <dbReference type="SAM" id="SignalP"/>
    </source>
</evidence>
<evidence type="ECO:0000313" key="3">
    <source>
        <dbReference type="Proteomes" id="UP000887568"/>
    </source>
</evidence>
<feature type="chain" id="PRO_5036814139" evidence="1">
    <location>
        <begin position="18"/>
        <end position="162"/>
    </location>
</feature>
<dbReference type="AlphaFoldDB" id="A0A913ZAQ2"/>
<sequence>MLRILFSCLMLICRVESNWEAEDSDPSDANLGFSLINMTCNDAMDLCQHNYIASVHSREVLAVFEYTKDPYKFQVSVREGIRSKDWSFFQDDVDGKYRWCESVNSEASWVFYYSRRYTACFENSFDDISIPEGCAKPLAVVTYDTHLYDDKVRGQQMLLCLP</sequence>
<dbReference type="RefSeq" id="XP_038048694.1">
    <property type="nucleotide sequence ID" value="XM_038192766.1"/>
</dbReference>
<proteinExistence type="predicted"/>
<accession>A0A913ZAQ2</accession>
<dbReference type="Proteomes" id="UP000887568">
    <property type="component" value="Unplaced"/>
</dbReference>
<dbReference type="OrthoDB" id="10119857at2759"/>
<organism evidence="2 3">
    <name type="scientific">Patiria miniata</name>
    <name type="common">Bat star</name>
    <name type="synonym">Asterina miniata</name>
    <dbReference type="NCBI Taxonomy" id="46514"/>
    <lineage>
        <taxon>Eukaryota</taxon>
        <taxon>Metazoa</taxon>
        <taxon>Echinodermata</taxon>
        <taxon>Eleutherozoa</taxon>
        <taxon>Asterozoa</taxon>
        <taxon>Asteroidea</taxon>
        <taxon>Valvatacea</taxon>
        <taxon>Valvatida</taxon>
        <taxon>Asterinidae</taxon>
        <taxon>Patiria</taxon>
    </lineage>
</organism>
<feature type="signal peptide" evidence="1">
    <location>
        <begin position="1"/>
        <end position="17"/>
    </location>
</feature>
<protein>
    <submittedName>
        <fullName evidence="2">Uncharacterized protein</fullName>
    </submittedName>
</protein>
<dbReference type="GeneID" id="119722585"/>
<name>A0A913ZAQ2_PATMI</name>
<evidence type="ECO:0000313" key="2">
    <source>
        <dbReference type="EnsemblMetazoa" id="XP_038048694.1"/>
    </source>
</evidence>
<keyword evidence="1" id="KW-0732">Signal</keyword>
<reference evidence="2" key="1">
    <citation type="submission" date="2022-11" db="UniProtKB">
        <authorList>
            <consortium name="EnsemblMetazoa"/>
        </authorList>
    </citation>
    <scope>IDENTIFICATION</scope>
</reference>
<keyword evidence="3" id="KW-1185">Reference proteome</keyword>